<dbReference type="PANTHER" id="PTHR13078:SF57">
    <property type="entry name" value="DEHYDRATASE, PUTATIVE (AFU_ORTHOLOGUE AFUA_5G00640)-RELATED"/>
    <property type="match status" value="1"/>
</dbReference>
<feature type="domain" description="MaoC-like" evidence="2">
    <location>
        <begin position="186"/>
        <end position="285"/>
    </location>
</feature>
<organism evidence="4 5">
    <name type="scientific">Tilletia horrida</name>
    <dbReference type="NCBI Taxonomy" id="155126"/>
    <lineage>
        <taxon>Eukaryota</taxon>
        <taxon>Fungi</taxon>
        <taxon>Dikarya</taxon>
        <taxon>Basidiomycota</taxon>
        <taxon>Ustilaginomycotina</taxon>
        <taxon>Exobasidiomycetes</taxon>
        <taxon>Tilletiales</taxon>
        <taxon>Tilletiaceae</taxon>
        <taxon>Tilletia</taxon>
    </lineage>
</organism>
<dbReference type="InterPro" id="IPR054357">
    <property type="entry name" value="MFE-2_N"/>
</dbReference>
<feature type="region of interest" description="Disordered" evidence="1">
    <location>
        <begin position="160"/>
        <end position="197"/>
    </location>
</feature>
<dbReference type="AlphaFoldDB" id="A0AAN6GP17"/>
<sequence>MSGKVDFARTVGHIDADQDVAWRKKDVLLYAVGVGAGPDQLSYVYKGTPSFRAIPTYPLVLALKGADDEVNRFADRIKGRGALPGFPSLDPNTIVHGEQSLRIVRPLPTASGPGWKLRKRVSGVHDKGKALILEGENSLVSPDGQVYAVMVGSTFYRGGGQGTGFSKSEPSPEARPTDKPPKLDTSEGSKPSFEQQEPVLPAQAALYRLSGDIDPAIGQRGGLGGVILHGLCSYAFATRAILQAYDPKDGVPKQEAQVGLEYISGRFTAPVRLGDQLRTRVWKAGGPQDSAGWCAFEQVIIKPDGSTGAVSLKGVAKLTAGSAQGAAARL</sequence>
<dbReference type="GO" id="GO:0003857">
    <property type="term" value="F:(3S)-3-hydroxyacyl-CoA dehydrogenase (NAD+) activity"/>
    <property type="evidence" value="ECO:0007669"/>
    <property type="project" value="TreeGrafter"/>
</dbReference>
<dbReference type="GO" id="GO:0044594">
    <property type="term" value="F:17-beta-hydroxysteroid dehydrogenase (NAD+) activity"/>
    <property type="evidence" value="ECO:0007669"/>
    <property type="project" value="TreeGrafter"/>
</dbReference>
<dbReference type="Proteomes" id="UP001176517">
    <property type="component" value="Unassembled WGS sequence"/>
</dbReference>
<evidence type="ECO:0000259" key="3">
    <source>
        <dbReference type="Pfam" id="PF22622"/>
    </source>
</evidence>
<accession>A0AAN6GP17</accession>
<dbReference type="Gene3D" id="3.10.129.10">
    <property type="entry name" value="Hotdog Thioesterase"/>
    <property type="match status" value="1"/>
</dbReference>
<evidence type="ECO:0000313" key="5">
    <source>
        <dbReference type="Proteomes" id="UP001176517"/>
    </source>
</evidence>
<protein>
    <recommendedName>
        <fullName evidence="6">MaoC-like domain-containing protein</fullName>
    </recommendedName>
</protein>
<evidence type="ECO:0000259" key="2">
    <source>
        <dbReference type="Pfam" id="PF01575"/>
    </source>
</evidence>
<dbReference type="GO" id="GO:0006635">
    <property type="term" value="P:fatty acid beta-oxidation"/>
    <property type="evidence" value="ECO:0007669"/>
    <property type="project" value="TreeGrafter"/>
</dbReference>
<dbReference type="PANTHER" id="PTHR13078">
    <property type="entry name" value="PEROXISOMAL MULTIFUNCTIONAL ENZYME TYPE 2-RELATED"/>
    <property type="match status" value="1"/>
</dbReference>
<dbReference type="Pfam" id="PF22622">
    <property type="entry name" value="MFE-2_hydrat-2_N"/>
    <property type="match status" value="1"/>
</dbReference>
<comment type="caution">
    <text evidence="4">The sequence shown here is derived from an EMBL/GenBank/DDBJ whole genome shotgun (WGS) entry which is preliminary data.</text>
</comment>
<dbReference type="GO" id="GO:0004300">
    <property type="term" value="F:enoyl-CoA hydratase activity"/>
    <property type="evidence" value="ECO:0007669"/>
    <property type="project" value="TreeGrafter"/>
</dbReference>
<proteinExistence type="predicted"/>
<evidence type="ECO:0008006" key="6">
    <source>
        <dbReference type="Google" id="ProtNLM"/>
    </source>
</evidence>
<dbReference type="EMBL" id="JAPDMZ010000084">
    <property type="protein sequence ID" value="KAK0550983.1"/>
    <property type="molecule type" value="Genomic_DNA"/>
</dbReference>
<feature type="domain" description="Peroxisomal multifunctional enzyme type 2-like N-terminal" evidence="3">
    <location>
        <begin position="23"/>
        <end position="158"/>
    </location>
</feature>
<keyword evidence="5" id="KW-1185">Reference proteome</keyword>
<feature type="compositionally biased region" description="Basic and acidic residues" evidence="1">
    <location>
        <begin position="170"/>
        <end position="187"/>
    </location>
</feature>
<reference evidence="4" key="1">
    <citation type="journal article" date="2023" name="PhytoFront">
        <title>Draft Genome Resources of Seven Strains of Tilletia horrida, Causal Agent of Kernel Smut of Rice.</title>
        <authorList>
            <person name="Khanal S."/>
            <person name="Antony Babu S."/>
            <person name="Zhou X.G."/>
        </authorList>
    </citation>
    <scope>NUCLEOTIDE SEQUENCE</scope>
    <source>
        <strain evidence="4">TX6</strain>
    </source>
</reference>
<name>A0AAN6GP17_9BASI</name>
<evidence type="ECO:0000313" key="4">
    <source>
        <dbReference type="EMBL" id="KAK0550983.1"/>
    </source>
</evidence>
<gene>
    <name evidence="4" type="ORF">OC846_003460</name>
</gene>
<dbReference type="Pfam" id="PF01575">
    <property type="entry name" value="MaoC_dehydratas"/>
    <property type="match status" value="1"/>
</dbReference>
<dbReference type="InterPro" id="IPR002539">
    <property type="entry name" value="MaoC-like_dom"/>
</dbReference>
<evidence type="ECO:0000256" key="1">
    <source>
        <dbReference type="SAM" id="MobiDB-lite"/>
    </source>
</evidence>
<dbReference type="SUPFAM" id="SSF54637">
    <property type="entry name" value="Thioesterase/thiol ester dehydrase-isomerase"/>
    <property type="match status" value="2"/>
</dbReference>
<dbReference type="InterPro" id="IPR029069">
    <property type="entry name" value="HotDog_dom_sf"/>
</dbReference>
<dbReference type="GO" id="GO:0005777">
    <property type="term" value="C:peroxisome"/>
    <property type="evidence" value="ECO:0007669"/>
    <property type="project" value="TreeGrafter"/>
</dbReference>